<sequence length="143" mass="16664">MKPSSPTDPVLKRFLDNIPTDIANSFSEEQLNEIGKQLRDRRWTEHPIDVRLSFSILARKFYLVIFAGRDRRQVRRPSRTRKPFFSINLSYFKNLLACATLLVILMPALFGLSYLYTSVQSEEEHIITPVEQGIDRLLSHWGL</sequence>
<protein>
    <submittedName>
        <fullName evidence="2">Uncharacterized protein</fullName>
    </submittedName>
</protein>
<gene>
    <name evidence="2" type="ORF">PMH09_03840</name>
</gene>
<feature type="transmembrane region" description="Helical" evidence="1">
    <location>
        <begin position="89"/>
        <end position="116"/>
    </location>
</feature>
<evidence type="ECO:0000313" key="2">
    <source>
        <dbReference type="EMBL" id="MDJ1182317.1"/>
    </source>
</evidence>
<dbReference type="EMBL" id="JAQOSQ010000002">
    <property type="protein sequence ID" value="MDJ1182317.1"/>
    <property type="molecule type" value="Genomic_DNA"/>
</dbReference>
<evidence type="ECO:0000313" key="3">
    <source>
        <dbReference type="Proteomes" id="UP001232992"/>
    </source>
</evidence>
<comment type="caution">
    <text evidence="2">The sequence shown here is derived from an EMBL/GenBank/DDBJ whole genome shotgun (WGS) entry which is preliminary data.</text>
</comment>
<proteinExistence type="predicted"/>
<name>A0ABT7BU69_9CYAN</name>
<dbReference type="RefSeq" id="WP_283756969.1">
    <property type="nucleotide sequence ID" value="NZ_JAQOSQ010000002.1"/>
</dbReference>
<dbReference type="Proteomes" id="UP001232992">
    <property type="component" value="Unassembled WGS sequence"/>
</dbReference>
<organism evidence="2 3">
    <name type="scientific">Roseofilum casamattae BLCC-M143</name>
    <dbReference type="NCBI Taxonomy" id="3022442"/>
    <lineage>
        <taxon>Bacteria</taxon>
        <taxon>Bacillati</taxon>
        <taxon>Cyanobacteriota</taxon>
        <taxon>Cyanophyceae</taxon>
        <taxon>Desertifilales</taxon>
        <taxon>Desertifilaceae</taxon>
        <taxon>Roseofilum</taxon>
        <taxon>Roseofilum casamattae</taxon>
    </lineage>
</organism>
<keyword evidence="3" id="KW-1185">Reference proteome</keyword>
<keyword evidence="1" id="KW-0812">Transmembrane</keyword>
<evidence type="ECO:0000256" key="1">
    <source>
        <dbReference type="SAM" id="Phobius"/>
    </source>
</evidence>
<keyword evidence="1" id="KW-0472">Membrane</keyword>
<accession>A0ABT7BU69</accession>
<reference evidence="2 3" key="1">
    <citation type="submission" date="2023-01" db="EMBL/GenBank/DDBJ databases">
        <title>Novel diversity within Roseofilum (Cyanobacteria; Desertifilaceae) from marine benthic mats with descriptions of four novel species.</title>
        <authorList>
            <person name="Wang Y."/>
            <person name="Berthold D.E."/>
            <person name="Hu J."/>
            <person name="Lefler F.W."/>
            <person name="Laughinghouse H.D. IV."/>
        </authorList>
    </citation>
    <scope>NUCLEOTIDE SEQUENCE [LARGE SCALE GENOMIC DNA]</scope>
    <source>
        <strain evidence="2 3">BLCC-M143</strain>
    </source>
</reference>
<keyword evidence="1" id="KW-1133">Transmembrane helix</keyword>